<name>A0ABW1DNM8_9DEIO</name>
<evidence type="ECO:0000313" key="3">
    <source>
        <dbReference type="Proteomes" id="UP001595979"/>
    </source>
</evidence>
<organism evidence="2 3">
    <name type="scientific">Deinococcus petrolearius</name>
    <dbReference type="NCBI Taxonomy" id="1751295"/>
    <lineage>
        <taxon>Bacteria</taxon>
        <taxon>Thermotogati</taxon>
        <taxon>Deinococcota</taxon>
        <taxon>Deinococci</taxon>
        <taxon>Deinococcales</taxon>
        <taxon>Deinococcaceae</taxon>
        <taxon>Deinococcus</taxon>
    </lineage>
</organism>
<protein>
    <recommendedName>
        <fullName evidence="4">Pilus formation protein N-terminal domain-containing protein</fullName>
    </recommendedName>
</protein>
<gene>
    <name evidence="2" type="ORF">ACFPQ6_12790</name>
</gene>
<dbReference type="RefSeq" id="WP_380050023.1">
    <property type="nucleotide sequence ID" value="NZ_JBHSOH010000015.1"/>
</dbReference>
<feature type="signal peptide" evidence="1">
    <location>
        <begin position="1"/>
        <end position="21"/>
    </location>
</feature>
<dbReference type="EMBL" id="JBHSOH010000015">
    <property type="protein sequence ID" value="MFC5849186.1"/>
    <property type="molecule type" value="Genomic_DNA"/>
</dbReference>
<evidence type="ECO:0000313" key="2">
    <source>
        <dbReference type="EMBL" id="MFC5849186.1"/>
    </source>
</evidence>
<dbReference type="Proteomes" id="UP001595979">
    <property type="component" value="Unassembled WGS sequence"/>
</dbReference>
<evidence type="ECO:0008006" key="4">
    <source>
        <dbReference type="Google" id="ProtNLM"/>
    </source>
</evidence>
<accession>A0ABW1DNM8</accession>
<feature type="chain" id="PRO_5045574760" description="Pilus formation protein N-terminal domain-containing protein" evidence="1">
    <location>
        <begin position="22"/>
        <end position="261"/>
    </location>
</feature>
<reference evidence="3" key="1">
    <citation type="journal article" date="2019" name="Int. J. Syst. Evol. Microbiol.">
        <title>The Global Catalogue of Microorganisms (GCM) 10K type strain sequencing project: providing services to taxonomists for standard genome sequencing and annotation.</title>
        <authorList>
            <consortium name="The Broad Institute Genomics Platform"/>
            <consortium name="The Broad Institute Genome Sequencing Center for Infectious Disease"/>
            <person name="Wu L."/>
            <person name="Ma J."/>
        </authorList>
    </citation>
    <scope>NUCLEOTIDE SEQUENCE [LARGE SCALE GENOMIC DNA]</scope>
    <source>
        <strain evidence="3">CGMCC 1.15053</strain>
    </source>
</reference>
<sequence>MKKLIPTFALLTALLLPTASAADMNITLDDAQAESYTLELGPGALATLTWPDPVKDVTVTRSGIIETKIIDNRVIIAGLSSNGNTPIQITTESGVRTWRVRMSSQQNGSIVNVRVLPPKAETPTTVVIGDPAPGAVAVTSATTSTTGVQLGLTTSTKPTEPVRAEDLPEIKFNLTRDGNVVVLSYILKAGGSGVLVDERQLTASAGQVRPTLSVLRLQPHEVRYGTLSIQNAGQSGSALKVSWPYQIGMTAQVMSQQLVTP</sequence>
<keyword evidence="3" id="KW-1185">Reference proteome</keyword>
<comment type="caution">
    <text evidence="2">The sequence shown here is derived from an EMBL/GenBank/DDBJ whole genome shotgun (WGS) entry which is preliminary data.</text>
</comment>
<evidence type="ECO:0000256" key="1">
    <source>
        <dbReference type="SAM" id="SignalP"/>
    </source>
</evidence>
<keyword evidence="1" id="KW-0732">Signal</keyword>
<proteinExistence type="predicted"/>